<evidence type="ECO:0000313" key="6">
    <source>
        <dbReference type="EMBL" id="XBV84978.1"/>
    </source>
</evidence>
<feature type="transmembrane region" description="Helical" evidence="4">
    <location>
        <begin position="52"/>
        <end position="72"/>
    </location>
</feature>
<dbReference type="InterPro" id="IPR020846">
    <property type="entry name" value="MFS_dom"/>
</dbReference>
<evidence type="ECO:0000256" key="3">
    <source>
        <dbReference type="ARBA" id="ARBA00023136"/>
    </source>
</evidence>
<feature type="transmembrane region" description="Helical" evidence="4">
    <location>
        <begin position="307"/>
        <end position="325"/>
    </location>
</feature>
<dbReference type="GO" id="GO:0022857">
    <property type="term" value="F:transmembrane transporter activity"/>
    <property type="evidence" value="ECO:0007669"/>
    <property type="project" value="InterPro"/>
</dbReference>
<dbReference type="PANTHER" id="PTHR11360">
    <property type="entry name" value="MONOCARBOXYLATE TRANSPORTER"/>
    <property type="match status" value="1"/>
</dbReference>
<protein>
    <submittedName>
        <fullName evidence="6">MFS transporter</fullName>
    </submittedName>
</protein>
<sequence length="430" mass="45256">MILPTRPQRPRVHYAWIILAVCFFGILAAQGVRLAFGAFVTPWEHEFSVSRSTISFVSLVSFVVYGLTQPLVGRLVDRVGVRRVLSLSVLLVGLSLVTAAFVHSPVALTVVYGILASLGFGGASGVAASVAVTQWFKARRGLAFGIIEAGFGAGQLVLVPASLFLIEAYGWRVTLGALGAFSVVIVVPLLLTFLRAGPADLGLRPYGEDTSDELAPDVTTAPTVTPDPPASRVNLWTTRAFWSLALPFFICGVSTTGMIDTHLVPFAHDHGYSTGVTGAAVSLLAAFNILGTLASGPLADRLDNRKILGTLYAVRAVTLVVLVVAPHHSVWLMGFGMVFGLVDFAVLAPTQVLASRLFEGHSVGTVFGLLSLSHQLGSALGAYLPGVLYDLTGSYTVAFLAAAAGLVLGSLLSFSVPRHPLLPRTHSVTA</sequence>
<feature type="transmembrane region" description="Helical" evidence="4">
    <location>
        <begin position="331"/>
        <end position="354"/>
    </location>
</feature>
<dbReference type="RefSeq" id="WP_350243015.1">
    <property type="nucleotide sequence ID" value="NZ_CP158299.1"/>
</dbReference>
<keyword evidence="1 4" id="KW-0812">Transmembrane</keyword>
<feature type="domain" description="Major facilitator superfamily (MFS) profile" evidence="5">
    <location>
        <begin position="17"/>
        <end position="421"/>
    </location>
</feature>
<feature type="transmembrane region" description="Helical" evidence="4">
    <location>
        <begin position="12"/>
        <end position="32"/>
    </location>
</feature>
<feature type="transmembrane region" description="Helical" evidence="4">
    <location>
        <begin position="395"/>
        <end position="414"/>
    </location>
</feature>
<feature type="transmembrane region" description="Helical" evidence="4">
    <location>
        <begin position="240"/>
        <end position="259"/>
    </location>
</feature>
<feature type="transmembrane region" description="Helical" evidence="4">
    <location>
        <begin position="84"/>
        <end position="104"/>
    </location>
</feature>
<gene>
    <name evidence="6" type="ORF">ABOD76_16255</name>
</gene>
<accession>A0AAU7U928</accession>
<dbReference type="InterPro" id="IPR050327">
    <property type="entry name" value="Proton-linked_MCT"/>
</dbReference>
<dbReference type="CDD" id="cd17355">
    <property type="entry name" value="MFS_YcxA_like"/>
    <property type="match status" value="1"/>
</dbReference>
<dbReference type="SUPFAM" id="SSF103473">
    <property type="entry name" value="MFS general substrate transporter"/>
    <property type="match status" value="1"/>
</dbReference>
<evidence type="ECO:0000256" key="4">
    <source>
        <dbReference type="SAM" id="Phobius"/>
    </source>
</evidence>
<evidence type="ECO:0000256" key="1">
    <source>
        <dbReference type="ARBA" id="ARBA00022692"/>
    </source>
</evidence>
<keyword evidence="2 4" id="KW-1133">Transmembrane helix</keyword>
<feature type="transmembrane region" description="Helical" evidence="4">
    <location>
        <begin position="171"/>
        <end position="194"/>
    </location>
</feature>
<organism evidence="6">
    <name type="scientific">Deinococcus sonorensis KR-87</name>
    <dbReference type="NCBI Taxonomy" id="694439"/>
    <lineage>
        <taxon>Bacteria</taxon>
        <taxon>Thermotogati</taxon>
        <taxon>Deinococcota</taxon>
        <taxon>Deinococci</taxon>
        <taxon>Deinococcales</taxon>
        <taxon>Deinococcaceae</taxon>
        <taxon>Deinococcus</taxon>
    </lineage>
</organism>
<reference evidence="6" key="1">
    <citation type="submission" date="2024-06" db="EMBL/GenBank/DDBJ databases">
        <title>Draft Genome Sequence of Deinococcus sonorensis Type Strain KR-87, a Biofilm Producing Representative of the Genus Deinococcus.</title>
        <authorList>
            <person name="Boren L.S."/>
            <person name="Grosso R.A."/>
            <person name="Hugenberg-Cox A.N."/>
            <person name="Hill J.T.E."/>
            <person name="Albert C.M."/>
            <person name="Tuohy J.M."/>
        </authorList>
    </citation>
    <scope>NUCLEOTIDE SEQUENCE</scope>
    <source>
        <strain evidence="6">KR-87</strain>
    </source>
</reference>
<name>A0AAU7U928_9DEIO</name>
<feature type="transmembrane region" description="Helical" evidence="4">
    <location>
        <begin position="271"/>
        <end position="295"/>
    </location>
</feature>
<evidence type="ECO:0000259" key="5">
    <source>
        <dbReference type="PROSITE" id="PS50850"/>
    </source>
</evidence>
<dbReference type="PANTHER" id="PTHR11360:SF284">
    <property type="entry name" value="EG:103B4.3 PROTEIN-RELATED"/>
    <property type="match status" value="1"/>
</dbReference>
<dbReference type="AlphaFoldDB" id="A0AAU7U928"/>
<dbReference type="InterPro" id="IPR036259">
    <property type="entry name" value="MFS_trans_sf"/>
</dbReference>
<dbReference type="Pfam" id="PF07690">
    <property type="entry name" value="MFS_1"/>
    <property type="match status" value="1"/>
</dbReference>
<evidence type="ECO:0000256" key="2">
    <source>
        <dbReference type="ARBA" id="ARBA00022989"/>
    </source>
</evidence>
<dbReference type="PROSITE" id="PS50850">
    <property type="entry name" value="MFS"/>
    <property type="match status" value="1"/>
</dbReference>
<feature type="transmembrane region" description="Helical" evidence="4">
    <location>
        <begin position="366"/>
        <end position="389"/>
    </location>
</feature>
<dbReference type="InterPro" id="IPR011701">
    <property type="entry name" value="MFS"/>
</dbReference>
<keyword evidence="3 4" id="KW-0472">Membrane</keyword>
<proteinExistence type="predicted"/>
<dbReference type="EMBL" id="CP158299">
    <property type="protein sequence ID" value="XBV84978.1"/>
    <property type="molecule type" value="Genomic_DNA"/>
</dbReference>
<dbReference type="Gene3D" id="1.20.1250.20">
    <property type="entry name" value="MFS general substrate transporter like domains"/>
    <property type="match status" value="2"/>
</dbReference>
<feature type="transmembrane region" description="Helical" evidence="4">
    <location>
        <begin position="142"/>
        <end position="165"/>
    </location>
</feature>
<feature type="transmembrane region" description="Helical" evidence="4">
    <location>
        <begin position="110"/>
        <end position="130"/>
    </location>
</feature>
<dbReference type="KEGG" id="dsc:ABOD76_16255"/>